<organism evidence="1 2">
    <name type="scientific">Methanobrevibacter filiformis</name>
    <dbReference type="NCBI Taxonomy" id="55758"/>
    <lineage>
        <taxon>Archaea</taxon>
        <taxon>Methanobacteriati</taxon>
        <taxon>Methanobacteriota</taxon>
        <taxon>Methanomada group</taxon>
        <taxon>Methanobacteria</taxon>
        <taxon>Methanobacteriales</taxon>
        <taxon>Methanobacteriaceae</taxon>
        <taxon>Methanobrevibacter</taxon>
    </lineage>
</organism>
<keyword evidence="2" id="KW-1185">Reference proteome</keyword>
<dbReference type="Proteomes" id="UP000077066">
    <property type="component" value="Unassembled WGS sequence"/>
</dbReference>
<comment type="caution">
    <text evidence="1">The sequence shown here is derived from an EMBL/GenBank/DDBJ whole genome shotgun (WGS) entry which is preliminary data.</text>
</comment>
<proteinExistence type="predicted"/>
<sequence length="75" mass="9045">MMFCDNEKLVFLLKTLHDCQVRLENFFPSSSILYIFYILQNLENIVKKSTKKITRKSMKNKIINKKHHKQEKSIK</sequence>
<evidence type="ECO:0000313" key="2">
    <source>
        <dbReference type="Proteomes" id="UP000077066"/>
    </source>
</evidence>
<dbReference type="PATRIC" id="fig|55758.3.peg.1641"/>
<evidence type="ECO:0000313" key="1">
    <source>
        <dbReference type="EMBL" id="KZX11448.1"/>
    </source>
</evidence>
<reference evidence="1 2" key="1">
    <citation type="submission" date="2016-04" db="EMBL/GenBank/DDBJ databases">
        <title>Genome sequence of Methanobrevibacter filiformis DSM 11501.</title>
        <authorList>
            <person name="Poehlein A."/>
            <person name="Seedorf H."/>
            <person name="Daniel R."/>
        </authorList>
    </citation>
    <scope>NUCLEOTIDE SEQUENCE [LARGE SCALE GENOMIC DNA]</scope>
    <source>
        <strain evidence="1 2">DSM 11501</strain>
    </source>
</reference>
<protein>
    <submittedName>
        <fullName evidence="1">Uncharacterized protein</fullName>
    </submittedName>
</protein>
<accession>A0A166A1J5</accession>
<dbReference type="EMBL" id="LWMT01000249">
    <property type="protein sequence ID" value="KZX11448.1"/>
    <property type="molecule type" value="Genomic_DNA"/>
</dbReference>
<gene>
    <name evidence="1" type="ORF">MBFIL_14510</name>
</gene>
<name>A0A166A1J5_9EURY</name>
<dbReference type="AlphaFoldDB" id="A0A166A1J5"/>